<evidence type="ECO:0000256" key="2">
    <source>
        <dbReference type="ARBA" id="ARBA00022448"/>
    </source>
</evidence>
<evidence type="ECO:0000259" key="8">
    <source>
        <dbReference type="Pfam" id="PF03600"/>
    </source>
</evidence>
<feature type="transmembrane region" description="Helical" evidence="7">
    <location>
        <begin position="1022"/>
        <end position="1047"/>
    </location>
</feature>
<feature type="transmembrane region" description="Helical" evidence="7">
    <location>
        <begin position="838"/>
        <end position="857"/>
    </location>
</feature>
<accession>A0ABD3QTS1</accession>
<comment type="subcellular location">
    <subcellularLocation>
        <location evidence="1">Membrane</location>
        <topology evidence="1">Multi-pass membrane protein</topology>
    </subcellularLocation>
</comment>
<keyword evidence="5 7" id="KW-0472">Membrane</keyword>
<dbReference type="InterPro" id="IPR004680">
    <property type="entry name" value="Cit_transptr-like_dom"/>
</dbReference>
<dbReference type="InterPro" id="IPR051475">
    <property type="entry name" value="Diverse_Ion_Transporter"/>
</dbReference>
<feature type="transmembrane region" description="Helical" evidence="7">
    <location>
        <begin position="785"/>
        <end position="809"/>
    </location>
</feature>
<evidence type="ECO:0000256" key="5">
    <source>
        <dbReference type="ARBA" id="ARBA00023136"/>
    </source>
</evidence>
<feature type="region of interest" description="Disordered" evidence="6">
    <location>
        <begin position="218"/>
        <end position="272"/>
    </location>
</feature>
<dbReference type="GO" id="GO:0016020">
    <property type="term" value="C:membrane"/>
    <property type="evidence" value="ECO:0007669"/>
    <property type="project" value="UniProtKB-SubCell"/>
</dbReference>
<feature type="transmembrane region" description="Helical" evidence="7">
    <location>
        <begin position="605"/>
        <end position="626"/>
    </location>
</feature>
<keyword evidence="3 7" id="KW-0812">Transmembrane</keyword>
<dbReference type="PANTHER" id="PTHR43568">
    <property type="entry name" value="P PROTEIN"/>
    <property type="match status" value="1"/>
</dbReference>
<dbReference type="Pfam" id="PF03600">
    <property type="entry name" value="CitMHS"/>
    <property type="match status" value="1"/>
</dbReference>
<evidence type="ECO:0000313" key="9">
    <source>
        <dbReference type="EMBL" id="KAL3802971.1"/>
    </source>
</evidence>
<feature type="domain" description="Citrate transporter-like" evidence="8">
    <location>
        <begin position="621"/>
        <end position="988"/>
    </location>
</feature>
<feature type="transmembrane region" description="Helical" evidence="7">
    <location>
        <begin position="934"/>
        <end position="952"/>
    </location>
</feature>
<feature type="compositionally biased region" description="Basic and acidic residues" evidence="6">
    <location>
        <begin position="263"/>
        <end position="272"/>
    </location>
</feature>
<proteinExistence type="predicted"/>
<feature type="transmembrane region" description="Helical" evidence="7">
    <location>
        <begin position="633"/>
        <end position="651"/>
    </location>
</feature>
<feature type="transmembrane region" description="Helical" evidence="7">
    <location>
        <begin position="703"/>
        <end position="721"/>
    </location>
</feature>
<dbReference type="AlphaFoldDB" id="A0ABD3QTS1"/>
<evidence type="ECO:0000313" key="10">
    <source>
        <dbReference type="Proteomes" id="UP001516023"/>
    </source>
</evidence>
<dbReference type="PANTHER" id="PTHR43568:SF1">
    <property type="entry name" value="P PROTEIN"/>
    <property type="match status" value="1"/>
</dbReference>
<feature type="region of interest" description="Disordered" evidence="6">
    <location>
        <begin position="30"/>
        <end position="72"/>
    </location>
</feature>
<evidence type="ECO:0000256" key="4">
    <source>
        <dbReference type="ARBA" id="ARBA00022989"/>
    </source>
</evidence>
<feature type="transmembrane region" description="Helical" evidence="7">
    <location>
        <begin position="894"/>
        <end position="914"/>
    </location>
</feature>
<evidence type="ECO:0000256" key="3">
    <source>
        <dbReference type="ARBA" id="ARBA00022692"/>
    </source>
</evidence>
<comment type="caution">
    <text evidence="9">The sequence shown here is derived from an EMBL/GenBank/DDBJ whole genome shotgun (WGS) entry which is preliminary data.</text>
</comment>
<evidence type="ECO:0000256" key="1">
    <source>
        <dbReference type="ARBA" id="ARBA00004141"/>
    </source>
</evidence>
<feature type="compositionally biased region" description="Low complexity" evidence="6">
    <location>
        <begin position="252"/>
        <end position="262"/>
    </location>
</feature>
<sequence>MASHQGEAPSRPKRTKMLSFEPNADFFVIDEHSTPSAAATANVIEGRRSRQSSHENRPRPSPNANPPELMGPLLRRKKVVSMPLGDPRRNDFFATADRGGLLVPISTPAASGVIDEGASATEDGSLGPLPNITTQRVARRQRQHTAPATGGFFQIDSISAAGAGTGGMTAGGVVPTRLSGRKKTNSFMAGLLARKAVGLDLLPSEEAELGVYEFFNPPKEEEEGGQAVLTPMPGSLDQGEETKEETAEEGLEGAAADSAAVEPNREISDDSFKEQVEVTPKPKLFKPLVFAPRIIPKGTATGHGAHGGAGHGMPSPPSSPQKEIEEKGTPSEVVVAAEAEKAIALTNFSSGKDDSPQKDVDDTFGHGYDEDAASCDDLIEKFDDSHIIRATRKDYFYTGILFIVMCAFVGVILGWDTHLDESDSIFGPVGLACRTPCRGDLYDQDYFRGQYQFATNDVILLVSHIDTTLTENSFLQLSIRGVTSNKTKWVSPSDLFGPGSVEGERVSVTDRVVVNWENPGEPHVIDIVSTTGNQEIPPAYYDAPYNVELFENTTDAADSATHEVNSSSSHRLLSSGGEVDVYSLPSVPHHGELTFNLYAATLHPIAGSSVLIAGLIMIFVYIFILLEVIHRTLVAILGSLVALFFFFMMHGGHTESISTLMLHMEWSTLGLLFGMMLLVGELSHTGVFEWCAVRLLIMSKGSFNRLMVLLCGLVGLSSAFLDNVTTMLLIAPVTIDMCNILGVDPRPYLIGEVLLSNVGGTATLIGDPPNIIIGSSFDEVGFVDFIINVLPCIFFFCVPVSLFLIVKIYKYYLTSEKMVTLDVRQLKKTYQVYDEPRLLIAGTSTFFVILLFFLHPLHHKDTAWIALLGAFITIAFTNPHDVQDALRNHVEWDTLLFFAGLFVLVEVCAAMGLLQAIGNALAAVIKSQPEENQLAIAITLILWVSAITSAFLDNIPYTATMIPVVTILANELPETLDVKTLAWALSFGACLGGNGTLLGASANIVTAGISTSKGFGVSFLNFFYPGMLVMIATVAISNLYMLVVYVWI</sequence>
<dbReference type="EMBL" id="JABMIG020000016">
    <property type="protein sequence ID" value="KAL3802971.1"/>
    <property type="molecule type" value="Genomic_DNA"/>
</dbReference>
<organism evidence="9 10">
    <name type="scientific">Cyclotella cryptica</name>
    <dbReference type="NCBI Taxonomy" id="29204"/>
    <lineage>
        <taxon>Eukaryota</taxon>
        <taxon>Sar</taxon>
        <taxon>Stramenopiles</taxon>
        <taxon>Ochrophyta</taxon>
        <taxon>Bacillariophyta</taxon>
        <taxon>Coscinodiscophyceae</taxon>
        <taxon>Thalassiosirophycidae</taxon>
        <taxon>Stephanodiscales</taxon>
        <taxon>Stephanodiscaceae</taxon>
        <taxon>Cyclotella</taxon>
    </lineage>
</organism>
<dbReference type="Proteomes" id="UP001516023">
    <property type="component" value="Unassembled WGS sequence"/>
</dbReference>
<name>A0ABD3QTS1_9STRA</name>
<feature type="region of interest" description="Disordered" evidence="6">
    <location>
        <begin position="297"/>
        <end position="329"/>
    </location>
</feature>
<keyword evidence="10" id="KW-1185">Reference proteome</keyword>
<keyword evidence="4 7" id="KW-1133">Transmembrane helix</keyword>
<feature type="compositionally biased region" description="Basic and acidic residues" evidence="6">
    <location>
        <begin position="45"/>
        <end position="58"/>
    </location>
</feature>
<protein>
    <recommendedName>
        <fullName evidence="8">Citrate transporter-like domain-containing protein</fullName>
    </recommendedName>
</protein>
<evidence type="ECO:0000256" key="6">
    <source>
        <dbReference type="SAM" id="MobiDB-lite"/>
    </source>
</evidence>
<evidence type="ECO:0000256" key="7">
    <source>
        <dbReference type="SAM" id="Phobius"/>
    </source>
</evidence>
<reference evidence="9 10" key="1">
    <citation type="journal article" date="2020" name="G3 (Bethesda)">
        <title>Improved Reference Genome for Cyclotella cryptica CCMP332, a Model for Cell Wall Morphogenesis, Salinity Adaptation, and Lipid Production in Diatoms (Bacillariophyta).</title>
        <authorList>
            <person name="Roberts W.R."/>
            <person name="Downey K.M."/>
            <person name="Ruck E.C."/>
            <person name="Traller J.C."/>
            <person name="Alverson A.J."/>
        </authorList>
    </citation>
    <scope>NUCLEOTIDE SEQUENCE [LARGE SCALE GENOMIC DNA]</scope>
    <source>
        <strain evidence="9 10">CCMP332</strain>
    </source>
</reference>
<feature type="transmembrane region" description="Helical" evidence="7">
    <location>
        <begin position="395"/>
        <end position="415"/>
    </location>
</feature>
<feature type="transmembrane region" description="Helical" evidence="7">
    <location>
        <begin position="671"/>
        <end position="691"/>
    </location>
</feature>
<dbReference type="CDD" id="cd01116">
    <property type="entry name" value="P_permease"/>
    <property type="match status" value="1"/>
</dbReference>
<keyword evidence="2" id="KW-0813">Transport</keyword>
<gene>
    <name evidence="9" type="ORF">HJC23_011594</name>
</gene>
<feature type="transmembrane region" description="Helical" evidence="7">
    <location>
        <begin position="981"/>
        <end position="1002"/>
    </location>
</feature>
<feature type="transmembrane region" description="Helical" evidence="7">
    <location>
        <begin position="863"/>
        <end position="882"/>
    </location>
</feature>